<proteinExistence type="predicted"/>
<organism evidence="1">
    <name type="scientific">Rhizophora mucronata</name>
    <name type="common">Asiatic mangrove</name>
    <dbReference type="NCBI Taxonomy" id="61149"/>
    <lineage>
        <taxon>Eukaryota</taxon>
        <taxon>Viridiplantae</taxon>
        <taxon>Streptophyta</taxon>
        <taxon>Embryophyta</taxon>
        <taxon>Tracheophyta</taxon>
        <taxon>Spermatophyta</taxon>
        <taxon>Magnoliopsida</taxon>
        <taxon>eudicotyledons</taxon>
        <taxon>Gunneridae</taxon>
        <taxon>Pentapetalae</taxon>
        <taxon>rosids</taxon>
        <taxon>fabids</taxon>
        <taxon>Malpighiales</taxon>
        <taxon>Rhizophoraceae</taxon>
        <taxon>Rhizophora</taxon>
    </lineage>
</organism>
<protein>
    <submittedName>
        <fullName evidence="1">Uncharacterized protein</fullName>
    </submittedName>
</protein>
<evidence type="ECO:0000313" key="1">
    <source>
        <dbReference type="EMBL" id="MBX61391.1"/>
    </source>
</evidence>
<reference evidence="1" key="1">
    <citation type="submission" date="2018-02" db="EMBL/GenBank/DDBJ databases">
        <title>Rhizophora mucronata_Transcriptome.</title>
        <authorList>
            <person name="Meera S.P."/>
            <person name="Sreeshan A."/>
            <person name="Augustine A."/>
        </authorList>
    </citation>
    <scope>NUCLEOTIDE SEQUENCE</scope>
    <source>
        <tissue evidence="1">Leaf</tissue>
    </source>
</reference>
<dbReference type="EMBL" id="GGEC01080907">
    <property type="protein sequence ID" value="MBX61391.1"/>
    <property type="molecule type" value="Transcribed_RNA"/>
</dbReference>
<accession>A0A2P2Q331</accession>
<name>A0A2P2Q331_RHIMU</name>
<dbReference type="AlphaFoldDB" id="A0A2P2Q331"/>
<sequence length="38" mass="4453">MKQIVHVFYASGARDVFGFWKKTLVIRVKANKLVINFQ</sequence>